<evidence type="ECO:0000256" key="6">
    <source>
        <dbReference type="ARBA" id="ARBA00022803"/>
    </source>
</evidence>
<reference evidence="10 11" key="1">
    <citation type="journal article" date="2021" name="Sci. Rep.">
        <title>The genome of the diatom Chaetoceros tenuissimus carries an ancient integrated fragment of an extant virus.</title>
        <authorList>
            <person name="Hongo Y."/>
            <person name="Kimura K."/>
            <person name="Takaki Y."/>
            <person name="Yoshida Y."/>
            <person name="Baba S."/>
            <person name="Kobayashi G."/>
            <person name="Nagasaki K."/>
            <person name="Hano T."/>
            <person name="Tomaru Y."/>
        </authorList>
    </citation>
    <scope>NUCLEOTIDE SEQUENCE [LARGE SCALE GENOMIC DNA]</scope>
    <source>
        <strain evidence="10 11">NIES-3715</strain>
    </source>
</reference>
<dbReference type="SMART" id="SM00028">
    <property type="entry name" value="TPR"/>
    <property type="match status" value="3"/>
</dbReference>
<evidence type="ECO:0000256" key="9">
    <source>
        <dbReference type="ARBA" id="ARBA00023212"/>
    </source>
</evidence>
<evidence type="ECO:0000313" key="10">
    <source>
        <dbReference type="EMBL" id="GFH44317.1"/>
    </source>
</evidence>
<keyword evidence="7" id="KW-0175">Coiled coil</keyword>
<dbReference type="GO" id="GO:0005737">
    <property type="term" value="C:cytoplasm"/>
    <property type="evidence" value="ECO:0007669"/>
    <property type="project" value="TreeGrafter"/>
</dbReference>
<evidence type="ECO:0000256" key="1">
    <source>
        <dbReference type="ARBA" id="ARBA00004245"/>
    </source>
</evidence>
<evidence type="ECO:0000256" key="4">
    <source>
        <dbReference type="ARBA" id="ARBA00022701"/>
    </source>
</evidence>
<keyword evidence="3" id="KW-0963">Cytoplasm</keyword>
<evidence type="ECO:0008006" key="12">
    <source>
        <dbReference type="Google" id="ProtNLM"/>
    </source>
</evidence>
<dbReference type="Gene3D" id="1.25.40.10">
    <property type="entry name" value="Tetratricopeptide repeat domain"/>
    <property type="match status" value="2"/>
</dbReference>
<accession>A0AAD3CDV3</accession>
<evidence type="ECO:0000256" key="8">
    <source>
        <dbReference type="ARBA" id="ARBA00023175"/>
    </source>
</evidence>
<dbReference type="GO" id="GO:0019894">
    <property type="term" value="F:kinesin binding"/>
    <property type="evidence" value="ECO:0007669"/>
    <property type="project" value="TreeGrafter"/>
</dbReference>
<comment type="caution">
    <text evidence="10">The sequence shown here is derived from an EMBL/GenBank/DDBJ whole genome shotgun (WGS) entry which is preliminary data.</text>
</comment>
<keyword evidence="9" id="KW-0206">Cytoskeleton</keyword>
<comment type="similarity">
    <text evidence="2">Belongs to the kinesin light chain family.</text>
</comment>
<dbReference type="PANTHER" id="PTHR45783:SF3">
    <property type="entry name" value="KINESIN LIGHT CHAIN"/>
    <property type="match status" value="1"/>
</dbReference>
<evidence type="ECO:0000256" key="7">
    <source>
        <dbReference type="ARBA" id="ARBA00023054"/>
    </source>
</evidence>
<evidence type="ECO:0000313" key="11">
    <source>
        <dbReference type="Proteomes" id="UP001054902"/>
    </source>
</evidence>
<dbReference type="Proteomes" id="UP001054902">
    <property type="component" value="Unassembled WGS sequence"/>
</dbReference>
<dbReference type="GO" id="GO:0005871">
    <property type="term" value="C:kinesin complex"/>
    <property type="evidence" value="ECO:0007669"/>
    <property type="project" value="InterPro"/>
</dbReference>
<name>A0AAD3CDV3_9STRA</name>
<dbReference type="InterPro" id="IPR011990">
    <property type="entry name" value="TPR-like_helical_dom_sf"/>
</dbReference>
<organism evidence="10 11">
    <name type="scientific">Chaetoceros tenuissimus</name>
    <dbReference type="NCBI Taxonomy" id="426638"/>
    <lineage>
        <taxon>Eukaryota</taxon>
        <taxon>Sar</taxon>
        <taxon>Stramenopiles</taxon>
        <taxon>Ochrophyta</taxon>
        <taxon>Bacillariophyta</taxon>
        <taxon>Coscinodiscophyceae</taxon>
        <taxon>Chaetocerotophycidae</taxon>
        <taxon>Chaetocerotales</taxon>
        <taxon>Chaetocerotaceae</taxon>
        <taxon>Chaetoceros</taxon>
    </lineage>
</organism>
<dbReference type="SUPFAM" id="SSF48452">
    <property type="entry name" value="TPR-like"/>
    <property type="match status" value="1"/>
</dbReference>
<protein>
    <recommendedName>
        <fullName evidence="12">Kinesin light chain</fullName>
    </recommendedName>
</protein>
<dbReference type="GO" id="GO:0005874">
    <property type="term" value="C:microtubule"/>
    <property type="evidence" value="ECO:0007669"/>
    <property type="project" value="UniProtKB-KW"/>
</dbReference>
<comment type="subcellular location">
    <subcellularLocation>
        <location evidence="1">Cytoplasm</location>
        <location evidence="1">Cytoskeleton</location>
    </subcellularLocation>
</comment>
<proteinExistence type="inferred from homology"/>
<dbReference type="AlphaFoldDB" id="A0AAD3CDV3"/>
<dbReference type="Pfam" id="PF13424">
    <property type="entry name" value="TPR_12"/>
    <property type="match status" value="2"/>
</dbReference>
<dbReference type="InterPro" id="IPR019734">
    <property type="entry name" value="TPR_rpt"/>
</dbReference>
<keyword evidence="11" id="KW-1185">Reference proteome</keyword>
<dbReference type="InterPro" id="IPR002151">
    <property type="entry name" value="Kinesin_light"/>
</dbReference>
<dbReference type="EMBL" id="BLLK01000019">
    <property type="protein sequence ID" value="GFH44317.1"/>
    <property type="molecule type" value="Genomic_DNA"/>
</dbReference>
<keyword evidence="4" id="KW-0493">Microtubule</keyword>
<sequence>MWYIVNTEKRHDYKEQIQYVVIKNEIGFLKLNAMLLQQLCEWILVDARTELERVDKDVKAEIDLMYFVGALCHYQHEYNKAEAWYKKCITKRKRILGSDHPRTLKSMNSLATLYRNQGTYDKAEPLYKQCLEKRTTIRIRSHRFHAQYRLEYDNAEQRYKECLVQRAKILGPDHPDTFTSMNNLAAVCRLQGKYDDAKPLFKVYLATRKSILADDHPDTLISMNNLAAVYRVKGKYADAE</sequence>
<keyword evidence="5" id="KW-0677">Repeat</keyword>
<evidence type="ECO:0000256" key="2">
    <source>
        <dbReference type="ARBA" id="ARBA00009622"/>
    </source>
</evidence>
<evidence type="ECO:0000256" key="3">
    <source>
        <dbReference type="ARBA" id="ARBA00022490"/>
    </source>
</evidence>
<evidence type="ECO:0000256" key="5">
    <source>
        <dbReference type="ARBA" id="ARBA00022737"/>
    </source>
</evidence>
<gene>
    <name evidence="10" type="ORF">CTEN210_00791</name>
</gene>
<dbReference type="GO" id="GO:0007018">
    <property type="term" value="P:microtubule-based movement"/>
    <property type="evidence" value="ECO:0007669"/>
    <property type="project" value="TreeGrafter"/>
</dbReference>
<keyword evidence="6" id="KW-0802">TPR repeat</keyword>
<keyword evidence="8" id="KW-0505">Motor protein</keyword>
<dbReference type="PANTHER" id="PTHR45783">
    <property type="entry name" value="KINESIN LIGHT CHAIN"/>
    <property type="match status" value="1"/>
</dbReference>
<dbReference type="Pfam" id="PF13374">
    <property type="entry name" value="TPR_10"/>
    <property type="match status" value="1"/>
</dbReference>